<dbReference type="Pfam" id="PF06877">
    <property type="entry name" value="RraB"/>
    <property type="match status" value="1"/>
</dbReference>
<comment type="caution">
    <text evidence="2">The sequence shown here is derived from an EMBL/GenBank/DDBJ whole genome shotgun (WGS) entry which is preliminary data.</text>
</comment>
<organism evidence="2 3">
    <name type="scientific">Dyella lipolytica</name>
    <dbReference type="NCBI Taxonomy" id="1867835"/>
    <lineage>
        <taxon>Bacteria</taxon>
        <taxon>Pseudomonadati</taxon>
        <taxon>Pseudomonadota</taxon>
        <taxon>Gammaproteobacteria</taxon>
        <taxon>Lysobacterales</taxon>
        <taxon>Rhodanobacteraceae</taxon>
        <taxon>Dyella</taxon>
    </lineage>
</organism>
<dbReference type="RefSeq" id="WP_284400335.1">
    <property type="nucleotide sequence ID" value="NZ_BSNQ01000006.1"/>
</dbReference>
<evidence type="ECO:0000313" key="3">
    <source>
        <dbReference type="Proteomes" id="UP001620405"/>
    </source>
</evidence>
<proteinExistence type="predicted"/>
<dbReference type="InterPro" id="IPR009671">
    <property type="entry name" value="RraB_dom"/>
</dbReference>
<accession>A0ABW8IR22</accession>
<feature type="domain" description="Regulator of ribonuclease activity B" evidence="1">
    <location>
        <begin position="13"/>
        <end position="108"/>
    </location>
</feature>
<protein>
    <submittedName>
        <fullName evidence="2">Ribonuclease E inhibitor RraB</fullName>
    </submittedName>
</protein>
<gene>
    <name evidence="2" type="ORF">ISP13_00035</name>
</gene>
<dbReference type="SUPFAM" id="SSF89946">
    <property type="entry name" value="Hypothetical protein VC0424"/>
    <property type="match status" value="1"/>
</dbReference>
<evidence type="ECO:0000313" key="2">
    <source>
        <dbReference type="EMBL" id="MFK2871905.1"/>
    </source>
</evidence>
<evidence type="ECO:0000259" key="1">
    <source>
        <dbReference type="Pfam" id="PF06877"/>
    </source>
</evidence>
<dbReference type="Proteomes" id="UP001620405">
    <property type="component" value="Unassembled WGS sequence"/>
</dbReference>
<keyword evidence="3" id="KW-1185">Reference proteome</keyword>
<reference evidence="2 3" key="1">
    <citation type="submission" date="2020-10" db="EMBL/GenBank/DDBJ databases">
        <title>Phylogeny of dyella-like bacteria.</title>
        <authorList>
            <person name="Fu J."/>
        </authorList>
    </citation>
    <scope>NUCLEOTIDE SEQUENCE [LARGE SCALE GENOMIC DNA]</scope>
    <source>
        <strain evidence="2 3">DHOB07</strain>
    </source>
</reference>
<dbReference type="InterPro" id="IPR036701">
    <property type="entry name" value="RraB-like_sf"/>
</dbReference>
<sequence length="114" mass="12776">MSVVESLMSGAAADVDVLRSLDQHGDDFSVARDVDFVFRTPTKEKAETVIGFINDHQYGVARLEQTENEYRVLVMINMPIQQHVILSVSGFMSCMGTLFGLEYDGWGCPVKRRT</sequence>
<name>A0ABW8IR22_9GAMM</name>
<dbReference type="EMBL" id="JADIKG010000004">
    <property type="protein sequence ID" value="MFK2871905.1"/>
    <property type="molecule type" value="Genomic_DNA"/>
</dbReference>
<dbReference type="Gene3D" id="3.30.70.970">
    <property type="entry name" value="RraB-like"/>
    <property type="match status" value="1"/>
</dbReference>